<evidence type="ECO:0000313" key="1">
    <source>
        <dbReference type="EMBL" id="TDX45198.1"/>
    </source>
</evidence>
<name>A0A4R8GL17_9FIRM</name>
<comment type="caution">
    <text evidence="1">The sequence shown here is derived from an EMBL/GenBank/DDBJ whole genome shotgun (WGS) entry which is preliminary data.</text>
</comment>
<keyword evidence="2" id="KW-1185">Reference proteome</keyword>
<gene>
    <name evidence="1" type="ORF">C7959_14810</name>
</gene>
<protein>
    <submittedName>
        <fullName evidence="1">Uncharacterized protein</fullName>
    </submittedName>
</protein>
<dbReference type="AlphaFoldDB" id="A0A4R8GL17"/>
<dbReference type="EMBL" id="SOEG01000048">
    <property type="protein sequence ID" value="TDX45198.1"/>
    <property type="molecule type" value="Genomic_DNA"/>
</dbReference>
<organism evidence="1 2">
    <name type="scientific">Orenia marismortui</name>
    <dbReference type="NCBI Taxonomy" id="46469"/>
    <lineage>
        <taxon>Bacteria</taxon>
        <taxon>Bacillati</taxon>
        <taxon>Bacillota</taxon>
        <taxon>Clostridia</taxon>
        <taxon>Halanaerobiales</taxon>
        <taxon>Halobacteroidaceae</taxon>
        <taxon>Orenia</taxon>
    </lineage>
</organism>
<sequence>MRRLIILVLSILVVISFYFYYQNQWKLRDEDLNHFKEVLAKEIIVPVEKRTEKKNDIEKKDEDIQIKSPFNSNLKLEKRDDFHQKSSQDSIKPDEERLEIKKPPFRLKGILKVANKELINIEFERENHRLKLGDRLNGFTLIEVLKGEVTFKKEDRYFKFKLAE</sequence>
<dbReference type="RefSeq" id="WP_134118988.1">
    <property type="nucleotide sequence ID" value="NZ_SOEG01000048.1"/>
</dbReference>
<accession>A0A4R8GL17</accession>
<dbReference type="Proteomes" id="UP000295832">
    <property type="component" value="Unassembled WGS sequence"/>
</dbReference>
<evidence type="ECO:0000313" key="2">
    <source>
        <dbReference type="Proteomes" id="UP000295832"/>
    </source>
</evidence>
<dbReference type="STRING" id="926561.GCA_000379025_02922"/>
<reference evidence="1 2" key="1">
    <citation type="submission" date="2019-03" db="EMBL/GenBank/DDBJ databases">
        <title>Subsurface microbial communities from deep shales in Ohio and West Virginia, USA.</title>
        <authorList>
            <person name="Wrighton K."/>
        </authorList>
    </citation>
    <scope>NUCLEOTIDE SEQUENCE [LARGE SCALE GENOMIC DNA]</scope>
    <source>
        <strain evidence="1 2">MSL 6dP</strain>
    </source>
</reference>
<proteinExistence type="predicted"/>